<proteinExistence type="predicted"/>
<dbReference type="Proteomes" id="UP000094025">
    <property type="component" value="Unassembled WGS sequence"/>
</dbReference>
<dbReference type="RefSeq" id="WP_064244232.1">
    <property type="nucleotide sequence ID" value="NZ_LPUX01000065.1"/>
</dbReference>
<evidence type="ECO:0000313" key="3">
    <source>
        <dbReference type="Proteomes" id="UP000094025"/>
    </source>
</evidence>
<dbReference type="OrthoDB" id="9811425at2"/>
<protein>
    <submittedName>
        <fullName evidence="2">Oxidoreductase</fullName>
    </submittedName>
</protein>
<comment type="caution">
    <text evidence="2">The sequence shown here is derived from an EMBL/GenBank/DDBJ whole genome shotgun (WGS) entry which is preliminary data.</text>
</comment>
<evidence type="ECO:0000313" key="2">
    <source>
        <dbReference type="EMBL" id="OAP35810.1"/>
    </source>
</evidence>
<dbReference type="STRING" id="1472378.AU381_16625"/>
<dbReference type="Pfam" id="PF01370">
    <property type="entry name" value="Epimerase"/>
    <property type="match status" value="1"/>
</dbReference>
<dbReference type="Gene3D" id="3.40.50.720">
    <property type="entry name" value="NAD(P)-binding Rossmann-like Domain"/>
    <property type="match status" value="1"/>
</dbReference>
<dbReference type="CDD" id="cd08946">
    <property type="entry name" value="SDR_e"/>
    <property type="match status" value="1"/>
</dbReference>
<organism evidence="2 3">
    <name type="scientific">Sinorhizobium glycinis</name>
    <dbReference type="NCBI Taxonomy" id="1472378"/>
    <lineage>
        <taxon>Bacteria</taxon>
        <taxon>Pseudomonadati</taxon>
        <taxon>Pseudomonadota</taxon>
        <taxon>Alphaproteobacteria</taxon>
        <taxon>Hyphomicrobiales</taxon>
        <taxon>Rhizobiaceae</taxon>
        <taxon>Sinorhizobium/Ensifer group</taxon>
        <taxon>Sinorhizobium</taxon>
    </lineage>
</organism>
<name>A0A178XKQ6_9HYPH</name>
<keyword evidence="3" id="KW-1185">Reference proteome</keyword>
<accession>A0A178XKQ6</accession>
<dbReference type="InterPro" id="IPR050177">
    <property type="entry name" value="Lipid_A_modif_metabolic_enz"/>
</dbReference>
<dbReference type="EMBL" id="LPUX01000065">
    <property type="protein sequence ID" value="OAP35810.1"/>
    <property type="molecule type" value="Genomic_DNA"/>
</dbReference>
<gene>
    <name evidence="2" type="ORF">AU381_16625</name>
</gene>
<dbReference type="InterPro" id="IPR036291">
    <property type="entry name" value="NAD(P)-bd_dom_sf"/>
</dbReference>
<feature type="domain" description="NAD-dependent epimerase/dehydratase" evidence="1">
    <location>
        <begin position="4"/>
        <end position="218"/>
    </location>
</feature>
<evidence type="ECO:0000259" key="1">
    <source>
        <dbReference type="Pfam" id="PF01370"/>
    </source>
</evidence>
<dbReference type="PANTHER" id="PTHR43245">
    <property type="entry name" value="BIFUNCTIONAL POLYMYXIN RESISTANCE PROTEIN ARNA"/>
    <property type="match status" value="1"/>
</dbReference>
<dbReference type="InterPro" id="IPR001509">
    <property type="entry name" value="Epimerase_deHydtase"/>
</dbReference>
<reference evidence="2 3" key="1">
    <citation type="journal article" date="2016" name="Int. J. Syst. Evol. Microbiol.">
        <title>Ensifer glycinis sp. nov., an novel rhizobial species associated with Glycine spp.</title>
        <authorList>
            <person name="Yan H."/>
            <person name="Yan J."/>
            <person name="Sui X.H."/>
            <person name="Wang E.T."/>
            <person name="Chen W.X."/>
            <person name="Zhang X.X."/>
            <person name="Chen W.F."/>
        </authorList>
    </citation>
    <scope>NUCLEOTIDE SEQUENCE [LARGE SCALE GENOMIC DNA]</scope>
    <source>
        <strain evidence="2 3">CCBAU 23380</strain>
    </source>
</reference>
<dbReference type="PANTHER" id="PTHR43245:SF13">
    <property type="entry name" value="UDP-D-APIOSE_UDP-D-XYLOSE SYNTHASE 2"/>
    <property type="match status" value="1"/>
</dbReference>
<dbReference type="SUPFAM" id="SSF51735">
    <property type="entry name" value="NAD(P)-binding Rossmann-fold domains"/>
    <property type="match status" value="1"/>
</dbReference>
<sequence>MRKIFVTGATGFVGRHVVNNLIERREDVSVLVRDGKEGIFTGVLPKDRIVSTKSAFAEGDDWWRETLRDIDTVIHLAWYVEAGKYLTAPENMDCLIGSLRMAKSAADVGVRRFVGIGTCIEYDVSVGTLTTDTPLKPTTPYSAAKAAIFTALSELLPARGAEFVWCRLFYLYGEGENERRFVPYLRKSMSEGKVADLTKGTQVRDYLDVKDAAQQIVDAALGTKLGPVNICSGQPVTVRELAERIADEYASRHLLNFGARPENLVDPPYIIGVKG</sequence>
<dbReference type="AlphaFoldDB" id="A0A178XKQ6"/>